<dbReference type="CDD" id="cd11386">
    <property type="entry name" value="MCP_signal"/>
    <property type="match status" value="1"/>
</dbReference>
<evidence type="ECO:0000259" key="5">
    <source>
        <dbReference type="PROSITE" id="PS50111"/>
    </source>
</evidence>
<evidence type="ECO:0000313" key="7">
    <source>
        <dbReference type="EMBL" id="MCB6184878.1"/>
    </source>
</evidence>
<evidence type="ECO:0000256" key="3">
    <source>
        <dbReference type="PROSITE-ProRule" id="PRU00284"/>
    </source>
</evidence>
<dbReference type="InterPro" id="IPR004089">
    <property type="entry name" value="MCPsignal_dom"/>
</dbReference>
<evidence type="ECO:0000259" key="6">
    <source>
        <dbReference type="PROSITE" id="PS50885"/>
    </source>
</evidence>
<keyword evidence="1 3" id="KW-0807">Transducer</keyword>
<dbReference type="PROSITE" id="PS50111">
    <property type="entry name" value="CHEMOTAXIS_TRANSDUC_2"/>
    <property type="match status" value="1"/>
</dbReference>
<dbReference type="SMART" id="SM00304">
    <property type="entry name" value="HAMP"/>
    <property type="match status" value="1"/>
</dbReference>
<dbReference type="RefSeq" id="WP_227181698.1">
    <property type="nucleotide sequence ID" value="NZ_JAJBZT010000010.1"/>
</dbReference>
<dbReference type="Proteomes" id="UP001165395">
    <property type="component" value="Unassembled WGS sequence"/>
</dbReference>
<dbReference type="Pfam" id="PF00015">
    <property type="entry name" value="MCPsignal"/>
    <property type="match status" value="1"/>
</dbReference>
<keyword evidence="8" id="KW-1185">Reference proteome</keyword>
<feature type="transmembrane region" description="Helical" evidence="4">
    <location>
        <begin position="365"/>
        <end position="385"/>
    </location>
</feature>
<evidence type="ECO:0000256" key="1">
    <source>
        <dbReference type="ARBA" id="ARBA00023224"/>
    </source>
</evidence>
<sequence>MLQSQTMRLNAREKSWLPWFGKTGKLAMRWATYQNRYRYEWLESAFEGIAQTRVRILTEWANQQWSHLQGMAQSIALTGVPTSDWLAHRLRICKDASELFLLSAEGEVKASSYAKHVGMRDIPQKTLPYVKKGPFLFGPYLDPMTELIGKTTSEFHDAVTLLFMLPVSIGNELQFILCARVPNDVLGDLIQREGGHVFHESGDNYLFMAESIVEPAIKPGTALSRSRFEDNSFSLGDNLKDGVKTAYGTVKVNRHTEFELVFNDPATKQLHPGVRETIANGQNLFVTYPGYSDYRHIPVIGKGVTFKLPGAVDKWGLMCEADLEEVYRLRPLSYRGTRKLLAFSVVSFLAAMIATLTFHFGETGALVSCGIAMLFSTFMLHQTYLKKLSKRLSETAKVVQAVAEGGGDLSKRLEKPGQYRDEITATSQWVNSLLDNMETMIGSIMHINKEVSHANKAQMDAGKMTGERAEEVFSAMQNILRSLEDQLQEISVATTQADSMKIEIANAFATAQGQFRSLDKMSSDIRLRISGSAQTIGDLQQRTAEIDHIVLVIKEIADQTNLLALNAAIEAARAGETGRGFAVVADEVRKLAERTRQATLQISGMITGVQDQAAVAVTSMQSSMSELEVGLKLAVESAADRTDTEKMVSNMLDTIQHIAESCISHSTSIQSITGTAEAMRVALDDSEQSLEEAAVAVDKLDNLTAKFKVAI</sequence>
<gene>
    <name evidence="7" type="ORF">LIN78_15120</name>
</gene>
<keyword evidence="4" id="KW-0472">Membrane</keyword>
<name>A0ABS8DB81_9NEIS</name>
<reference evidence="7" key="1">
    <citation type="submission" date="2021-10" db="EMBL/GenBank/DDBJ databases">
        <title>The complete genome sequence of Leeia sp. TBRC 13508.</title>
        <authorList>
            <person name="Charoenyingcharoen P."/>
            <person name="Yukphan P."/>
        </authorList>
    </citation>
    <scope>NUCLEOTIDE SEQUENCE</scope>
    <source>
        <strain evidence="7">TBRC 13508</strain>
    </source>
</reference>
<feature type="domain" description="HAMP" evidence="6">
    <location>
        <begin position="386"/>
        <end position="442"/>
    </location>
</feature>
<comment type="similarity">
    <text evidence="2">Belongs to the methyl-accepting chemotaxis (MCP) protein family.</text>
</comment>
<dbReference type="EMBL" id="JAJBZT010000010">
    <property type="protein sequence ID" value="MCB6184878.1"/>
    <property type="molecule type" value="Genomic_DNA"/>
</dbReference>
<dbReference type="PANTHER" id="PTHR32089:SF112">
    <property type="entry name" value="LYSOZYME-LIKE PROTEIN-RELATED"/>
    <property type="match status" value="1"/>
</dbReference>
<organism evidence="7 8">
    <name type="scientific">Leeia speluncae</name>
    <dbReference type="NCBI Taxonomy" id="2884804"/>
    <lineage>
        <taxon>Bacteria</taxon>
        <taxon>Pseudomonadati</taxon>
        <taxon>Pseudomonadota</taxon>
        <taxon>Betaproteobacteria</taxon>
        <taxon>Neisseriales</taxon>
        <taxon>Leeiaceae</taxon>
        <taxon>Leeia</taxon>
    </lineage>
</organism>
<comment type="caution">
    <text evidence="7">The sequence shown here is derived from an EMBL/GenBank/DDBJ whole genome shotgun (WGS) entry which is preliminary data.</text>
</comment>
<feature type="transmembrane region" description="Helical" evidence="4">
    <location>
        <begin position="340"/>
        <end position="359"/>
    </location>
</feature>
<dbReference type="SMART" id="SM00283">
    <property type="entry name" value="MA"/>
    <property type="match status" value="1"/>
</dbReference>
<accession>A0ABS8DB81</accession>
<dbReference type="PANTHER" id="PTHR32089">
    <property type="entry name" value="METHYL-ACCEPTING CHEMOTAXIS PROTEIN MCPB"/>
    <property type="match status" value="1"/>
</dbReference>
<keyword evidence="4" id="KW-1133">Transmembrane helix</keyword>
<dbReference type="PROSITE" id="PS50885">
    <property type="entry name" value="HAMP"/>
    <property type="match status" value="1"/>
</dbReference>
<evidence type="ECO:0000313" key="8">
    <source>
        <dbReference type="Proteomes" id="UP001165395"/>
    </source>
</evidence>
<keyword evidence="4" id="KW-0812">Transmembrane</keyword>
<feature type="domain" description="Methyl-accepting transducer" evidence="5">
    <location>
        <begin position="447"/>
        <end position="680"/>
    </location>
</feature>
<evidence type="ECO:0000256" key="2">
    <source>
        <dbReference type="ARBA" id="ARBA00029447"/>
    </source>
</evidence>
<proteinExistence type="inferred from homology"/>
<evidence type="ECO:0000256" key="4">
    <source>
        <dbReference type="SAM" id="Phobius"/>
    </source>
</evidence>
<dbReference type="InterPro" id="IPR003660">
    <property type="entry name" value="HAMP_dom"/>
</dbReference>
<protein>
    <submittedName>
        <fullName evidence="7">Methyl-accepting chemotaxis protein</fullName>
    </submittedName>
</protein>
<dbReference type="SUPFAM" id="SSF58104">
    <property type="entry name" value="Methyl-accepting chemotaxis protein (MCP) signaling domain"/>
    <property type="match status" value="1"/>
</dbReference>
<dbReference type="Gene3D" id="1.10.287.950">
    <property type="entry name" value="Methyl-accepting chemotaxis protein"/>
    <property type="match status" value="1"/>
</dbReference>